<sequence>MLIEELKRLLDDVLADDLRGGARGSWAAADLSCSASRAASPEKSPCPDPPPMEAGGSSVSVRTLTKSWPDSSRVFAGRVAMPQGAGRLVTAGQIARCVVNNQAWRVGRTRVSACHLQPSNLQLPIRIRQRPRCAPDHSSVGVQCSRCWRPVESVTHREDLRRNGESRHASNPYVSLLPNPTHPELNRLSQKRQYVHLHSAAFLPPEARDVFPAFAFDATLAVYAPAVLVPCADDPSSTSGSHVPRWQSLVDYEVDMPREAVVTGSFSVRDLRRAVSFWDSSKRSTGQTELRIRSVGDFLSTLTAGHVVAEAELGKRAIVPRGSSPEPISLKVPSWPQHHRVMMRPRNPNVVCGSKLSTALLVFFLSCSAGCACLPYHDFGGPTSCASASHVARYIGSRVLAATICISRCSGWTRSSAIRLPSFTVTFFDKTKLLSTTAVVGGNRRRPHADPTVVLSCFVKDANHGTGGYQFCDTSLVQRVPEPGGHAAVRRERRDCIVVAPRRSCLGLKPLYGY</sequence>
<keyword evidence="3" id="KW-1185">Reference proteome</keyword>
<comment type="caution">
    <text evidence="2">The sequence shown here is derived from an EMBL/GenBank/DDBJ whole genome shotgun (WGS) entry which is preliminary data.</text>
</comment>
<evidence type="ECO:0000256" key="1">
    <source>
        <dbReference type="SAM" id="MobiDB-lite"/>
    </source>
</evidence>
<proteinExistence type="predicted"/>
<reference evidence="2" key="1">
    <citation type="journal article" date="2020" name="Stud. Mycol.">
        <title>101 Dothideomycetes genomes: a test case for predicting lifestyles and emergence of pathogens.</title>
        <authorList>
            <person name="Haridas S."/>
            <person name="Albert R."/>
            <person name="Binder M."/>
            <person name="Bloem J."/>
            <person name="Labutti K."/>
            <person name="Salamov A."/>
            <person name="Andreopoulos B."/>
            <person name="Baker S."/>
            <person name="Barry K."/>
            <person name="Bills G."/>
            <person name="Bluhm B."/>
            <person name="Cannon C."/>
            <person name="Castanera R."/>
            <person name="Culley D."/>
            <person name="Daum C."/>
            <person name="Ezra D."/>
            <person name="Gonzalez J."/>
            <person name="Henrissat B."/>
            <person name="Kuo A."/>
            <person name="Liang C."/>
            <person name="Lipzen A."/>
            <person name="Lutzoni F."/>
            <person name="Magnuson J."/>
            <person name="Mondo S."/>
            <person name="Nolan M."/>
            <person name="Ohm R."/>
            <person name="Pangilinan J."/>
            <person name="Park H.-J."/>
            <person name="Ramirez L."/>
            <person name="Alfaro M."/>
            <person name="Sun H."/>
            <person name="Tritt A."/>
            <person name="Yoshinaga Y."/>
            <person name="Zwiers L.-H."/>
            <person name="Turgeon B."/>
            <person name="Goodwin S."/>
            <person name="Spatafora J."/>
            <person name="Crous P."/>
            <person name="Grigoriev I."/>
        </authorList>
    </citation>
    <scope>NUCLEOTIDE SEQUENCE</scope>
    <source>
        <strain evidence="2">CBS 690.94</strain>
    </source>
</reference>
<gene>
    <name evidence="2" type="ORF">P171DRAFT_506049</name>
</gene>
<accession>A0A9P4U672</accession>
<dbReference type="AlphaFoldDB" id="A0A9P4U672"/>
<name>A0A9P4U672_9PLEO</name>
<evidence type="ECO:0000313" key="2">
    <source>
        <dbReference type="EMBL" id="KAF2437707.1"/>
    </source>
</evidence>
<evidence type="ECO:0000313" key="3">
    <source>
        <dbReference type="Proteomes" id="UP000799764"/>
    </source>
</evidence>
<feature type="region of interest" description="Disordered" evidence="1">
    <location>
        <begin position="37"/>
        <end position="58"/>
    </location>
</feature>
<dbReference type="Proteomes" id="UP000799764">
    <property type="component" value="Unassembled WGS sequence"/>
</dbReference>
<protein>
    <submittedName>
        <fullName evidence="2">Uncharacterized protein</fullName>
    </submittedName>
</protein>
<dbReference type="EMBL" id="MU001515">
    <property type="protein sequence ID" value="KAF2437707.1"/>
    <property type="molecule type" value="Genomic_DNA"/>
</dbReference>
<organism evidence="2 3">
    <name type="scientific">Karstenula rhodostoma CBS 690.94</name>
    <dbReference type="NCBI Taxonomy" id="1392251"/>
    <lineage>
        <taxon>Eukaryota</taxon>
        <taxon>Fungi</taxon>
        <taxon>Dikarya</taxon>
        <taxon>Ascomycota</taxon>
        <taxon>Pezizomycotina</taxon>
        <taxon>Dothideomycetes</taxon>
        <taxon>Pleosporomycetidae</taxon>
        <taxon>Pleosporales</taxon>
        <taxon>Massarineae</taxon>
        <taxon>Didymosphaeriaceae</taxon>
        <taxon>Karstenula</taxon>
    </lineage>
</organism>